<accession>A0A1V3TXZ7</accession>
<organism evidence="1 2">
    <name type="scientific">Elizabethkingia meningoseptica</name>
    <name type="common">Chryseobacterium meningosepticum</name>
    <dbReference type="NCBI Taxonomy" id="238"/>
    <lineage>
        <taxon>Bacteria</taxon>
        <taxon>Pseudomonadati</taxon>
        <taxon>Bacteroidota</taxon>
        <taxon>Flavobacteriia</taxon>
        <taxon>Flavobacteriales</taxon>
        <taxon>Weeksellaceae</taxon>
        <taxon>Elizabethkingia</taxon>
    </lineage>
</organism>
<dbReference type="EMBL" id="MPOG01000019">
    <property type="protein sequence ID" value="OOH93244.1"/>
    <property type="molecule type" value="Genomic_DNA"/>
</dbReference>
<proteinExistence type="predicted"/>
<dbReference type="AlphaFoldDB" id="A0A1V3TXZ7"/>
<evidence type="ECO:0000313" key="2">
    <source>
        <dbReference type="Proteomes" id="UP000188947"/>
    </source>
</evidence>
<keyword evidence="2" id="KW-1185">Reference proteome</keyword>
<name>A0A1V3TXZ7_ELIME</name>
<protein>
    <submittedName>
        <fullName evidence="1">Uncharacterized protein</fullName>
    </submittedName>
</protein>
<sequence>MELLSIFRKKVQINYLSLSGDFRTILFLLLRLTDYKLCYFRMMKTQVIFFTLLIGIFCKSQEVISPNSKDIKIKSFSKEVTLSVIDSVEITNNSNVKYLINIMGFQGYSDIYENGEKMKPISYATSHPLGWTDDKCKKNILIIPKYSTIKTPLYLGYVVKTYKFNDQNKHSISYESEHTARSPYYYGCKQYVDSLVAKGYKIYEGTIKDTKPLITEYSK</sequence>
<reference evidence="1 2" key="1">
    <citation type="submission" date="2016-11" db="EMBL/GenBank/DDBJ databases">
        <title>Genome sequence and comparative genomic analysis of clinical strain Elizabethkingia meningoseptica 61421 PRCM.</title>
        <authorList>
            <person name="Wang M."/>
            <person name="Hu S."/>
            <person name="Cao L."/>
            <person name="Jiang T."/>
            <person name="Zhou Y."/>
            <person name="Ming D."/>
        </authorList>
    </citation>
    <scope>NUCLEOTIDE SEQUENCE [LARGE SCALE GENOMIC DNA]</scope>
    <source>
        <strain evidence="1 2">61421 PRCM</strain>
    </source>
</reference>
<dbReference type="Proteomes" id="UP000188947">
    <property type="component" value="Unassembled WGS sequence"/>
</dbReference>
<dbReference type="STRING" id="238.BBD35_05210"/>
<gene>
    <name evidence="1" type="ORF">BMF97_17425</name>
</gene>
<comment type="caution">
    <text evidence="1">The sequence shown here is derived from an EMBL/GenBank/DDBJ whole genome shotgun (WGS) entry which is preliminary data.</text>
</comment>
<evidence type="ECO:0000313" key="1">
    <source>
        <dbReference type="EMBL" id="OOH93244.1"/>
    </source>
</evidence>